<dbReference type="InterPro" id="IPR001375">
    <property type="entry name" value="Peptidase_S9_cat"/>
</dbReference>
<dbReference type="InterPro" id="IPR029058">
    <property type="entry name" value="AB_hydrolase_fold"/>
</dbReference>
<protein>
    <submittedName>
        <fullName evidence="4">Carboxypeptidase regulatory-like domain-containing protein</fullName>
    </submittedName>
</protein>
<evidence type="ECO:0000313" key="4">
    <source>
        <dbReference type="EMBL" id="NWJ44643.1"/>
    </source>
</evidence>
<dbReference type="Pfam" id="PF13620">
    <property type="entry name" value="CarboxypepD_reg"/>
    <property type="match status" value="1"/>
</dbReference>
<proteinExistence type="predicted"/>
<keyword evidence="4" id="KW-0121">Carboxypeptidase</keyword>
<reference evidence="4 6" key="1">
    <citation type="submission" date="2020-06" db="EMBL/GenBank/DDBJ databases">
        <title>Anoxygenic phototrophic Chloroflexota member uses a Type I reaction center.</title>
        <authorList>
            <person name="Tsuji J.M."/>
            <person name="Shaw N.A."/>
            <person name="Nagashima S."/>
            <person name="Venkiteswaran J."/>
            <person name="Schiff S.L."/>
            <person name="Hanada S."/>
            <person name="Tank M."/>
            <person name="Neufeld J.D."/>
        </authorList>
    </citation>
    <scope>NUCLEOTIDE SEQUENCE [LARGE SCALE GENOMIC DNA]</scope>
    <source>
        <strain evidence="4">L227-S17</strain>
    </source>
</reference>
<feature type="transmembrane region" description="Helical" evidence="2">
    <location>
        <begin position="24"/>
        <end position="45"/>
    </location>
</feature>
<sequence>MMKETAAKTDTPTGANPLKSQGSLLVAILVAVVAFSLWLLLWHLFIGAAQWYALALSLTAVACFVPHPLLRNYPSPKKGLHILGWLCLFLSLATAFSLGAFLPFGFADIVSPALGKFGGLGALLVLLLLATTRAVLLRKSVYLDLAIFCGVGAIWVAINTEAQAAFPPPPTTVIQWENLLFSLFWLSLFLGSTAISLSLLPKARWVASSFWRWSLACSSSGFGLGFFFGQSEIAIFCGIALLIGLGLTSYFKLRHSTNKRLALIRQGLIQFGGIILIIFSLAIAFIAVSEQLEAVLLRNTLERYAQKGWWWAFGEDRFPEQRGLKIDPKPTGALTGLITDLQGKPIEGANVVLTDAAGFTFTTASGADGRYNLPGVQAGNYLPMVARAGYLDAVSTSNSPFGHWRMVATVRWNAITSNVDFVMQPREEYRIQPGNSLKLEDSTETYRDNPVPSPALRRIFSFENNGLTKSGIVYEPMPDKGAGPFPILLIVYPGAANAWEGVSIPLAAQGFVVIAYQPELFGEHPERGLNLRGDVNDMLQIYNYAKAGQFSTKGDPQRVVITGGSVSTVYTYLLLREIENSAPAEKAAVKGAIKYGGLADLYRYHYDWDRGALYIDPGIQDLESLLIAFGRPDLRPEIYMLFSPVYHLQQGSLPPLLVVHTSKDTIVPVIQTEILAQIMEKLNVQHKLLIYKDIEHYLDTSKRDPAQLDMLNQTIDFLKQVTN</sequence>
<dbReference type="GO" id="GO:0004180">
    <property type="term" value="F:carboxypeptidase activity"/>
    <property type="evidence" value="ECO:0007669"/>
    <property type="project" value="UniProtKB-KW"/>
</dbReference>
<dbReference type="PANTHER" id="PTHR48081">
    <property type="entry name" value="AB HYDROLASE SUPERFAMILY PROTEIN C4A8.06C"/>
    <property type="match status" value="1"/>
</dbReference>
<dbReference type="SUPFAM" id="SSF53474">
    <property type="entry name" value="alpha/beta-Hydrolases"/>
    <property type="match status" value="1"/>
</dbReference>
<name>A0A8T7LUS9_9CHLR</name>
<dbReference type="GO" id="GO:0030246">
    <property type="term" value="F:carbohydrate binding"/>
    <property type="evidence" value="ECO:0007669"/>
    <property type="project" value="InterPro"/>
</dbReference>
<feature type="transmembrane region" description="Helical" evidence="2">
    <location>
        <begin position="109"/>
        <end position="129"/>
    </location>
</feature>
<keyword evidence="7" id="KW-1185">Reference proteome</keyword>
<evidence type="ECO:0000256" key="1">
    <source>
        <dbReference type="ARBA" id="ARBA00022801"/>
    </source>
</evidence>
<organism evidence="4 6">
    <name type="scientific">Candidatus Chlorohelix allophototropha</name>
    <dbReference type="NCBI Taxonomy" id="3003348"/>
    <lineage>
        <taxon>Bacteria</taxon>
        <taxon>Bacillati</taxon>
        <taxon>Chloroflexota</taxon>
        <taxon>Chloroflexia</taxon>
        <taxon>Candidatus Chloroheliales</taxon>
        <taxon>Candidatus Chloroheliaceae</taxon>
        <taxon>Candidatus Chlorohelix</taxon>
    </lineage>
</organism>
<feature type="transmembrane region" description="Helical" evidence="2">
    <location>
        <begin position="51"/>
        <end position="70"/>
    </location>
</feature>
<feature type="transmembrane region" description="Helical" evidence="2">
    <location>
        <begin position="263"/>
        <end position="288"/>
    </location>
</feature>
<keyword evidence="2" id="KW-0812">Transmembrane</keyword>
<evidence type="ECO:0000313" key="5">
    <source>
        <dbReference type="EMBL" id="WJW66532.1"/>
    </source>
</evidence>
<dbReference type="SUPFAM" id="SSF49452">
    <property type="entry name" value="Starch-binding domain-like"/>
    <property type="match status" value="1"/>
</dbReference>
<feature type="transmembrane region" description="Helical" evidence="2">
    <location>
        <begin position="178"/>
        <end position="198"/>
    </location>
</feature>
<feature type="transmembrane region" description="Helical" evidence="2">
    <location>
        <begin position="82"/>
        <end position="103"/>
    </location>
</feature>
<evidence type="ECO:0000259" key="3">
    <source>
        <dbReference type="Pfam" id="PF00326"/>
    </source>
</evidence>
<dbReference type="EMBL" id="CP128399">
    <property type="protein sequence ID" value="WJW66532.1"/>
    <property type="molecule type" value="Genomic_DNA"/>
</dbReference>
<dbReference type="InterPro" id="IPR050300">
    <property type="entry name" value="GDXG_lipolytic_enzyme"/>
</dbReference>
<keyword evidence="2" id="KW-1133">Transmembrane helix</keyword>
<feature type="domain" description="Peptidase S9 prolyl oligopeptidase catalytic" evidence="3">
    <location>
        <begin position="533"/>
        <end position="722"/>
    </location>
</feature>
<dbReference type="GO" id="GO:0008236">
    <property type="term" value="F:serine-type peptidase activity"/>
    <property type="evidence" value="ECO:0007669"/>
    <property type="project" value="InterPro"/>
</dbReference>
<gene>
    <name evidence="4" type="ORF">HXX08_02075</name>
    <name evidence="5" type="ORF">OZ401_002335</name>
</gene>
<feature type="transmembrane region" description="Helical" evidence="2">
    <location>
        <begin position="210"/>
        <end position="227"/>
    </location>
</feature>
<dbReference type="GO" id="GO:0006508">
    <property type="term" value="P:proteolysis"/>
    <property type="evidence" value="ECO:0007669"/>
    <property type="project" value="InterPro"/>
</dbReference>
<dbReference type="Proteomes" id="UP000521676">
    <property type="component" value="Unassembled WGS sequence"/>
</dbReference>
<keyword evidence="2" id="KW-0472">Membrane</keyword>
<dbReference type="AlphaFoldDB" id="A0A8T7LUS9"/>
<evidence type="ECO:0000313" key="6">
    <source>
        <dbReference type="Proteomes" id="UP000521676"/>
    </source>
</evidence>
<evidence type="ECO:0000313" key="7">
    <source>
        <dbReference type="Proteomes" id="UP001431572"/>
    </source>
</evidence>
<dbReference type="InterPro" id="IPR013784">
    <property type="entry name" value="Carb-bd-like_fold"/>
</dbReference>
<dbReference type="RefSeq" id="WP_341468420.1">
    <property type="nucleotide sequence ID" value="NZ_CP128399.1"/>
</dbReference>
<dbReference type="Gene3D" id="3.40.50.1820">
    <property type="entry name" value="alpha/beta hydrolase"/>
    <property type="match status" value="1"/>
</dbReference>
<reference evidence="5" key="2">
    <citation type="journal article" date="2024" name="Nature">
        <title>Anoxygenic phototroph of the Chloroflexota uses a type I reaction centre.</title>
        <authorList>
            <person name="Tsuji J.M."/>
            <person name="Shaw N.A."/>
            <person name="Nagashima S."/>
            <person name="Venkiteswaran J.J."/>
            <person name="Schiff S.L."/>
            <person name="Watanabe T."/>
            <person name="Fukui M."/>
            <person name="Hanada S."/>
            <person name="Tank M."/>
            <person name="Neufeld J.D."/>
        </authorList>
    </citation>
    <scope>NUCLEOTIDE SEQUENCE</scope>
    <source>
        <strain evidence="5">L227-S17</strain>
    </source>
</reference>
<dbReference type="Gene3D" id="2.60.40.1120">
    <property type="entry name" value="Carboxypeptidase-like, regulatory domain"/>
    <property type="match status" value="1"/>
</dbReference>
<keyword evidence="4" id="KW-0645">Protease</keyword>
<dbReference type="PANTHER" id="PTHR48081:SF33">
    <property type="entry name" value="KYNURENINE FORMAMIDASE"/>
    <property type="match status" value="1"/>
</dbReference>
<accession>A0A8T7LUS9</accession>
<feature type="transmembrane region" description="Helical" evidence="2">
    <location>
        <begin position="141"/>
        <end position="158"/>
    </location>
</feature>
<dbReference type="EMBL" id="JACATZ010000001">
    <property type="protein sequence ID" value="NWJ44643.1"/>
    <property type="molecule type" value="Genomic_DNA"/>
</dbReference>
<evidence type="ECO:0000256" key="2">
    <source>
        <dbReference type="SAM" id="Phobius"/>
    </source>
</evidence>
<feature type="transmembrane region" description="Helical" evidence="2">
    <location>
        <begin position="233"/>
        <end position="251"/>
    </location>
</feature>
<dbReference type="Pfam" id="PF00326">
    <property type="entry name" value="Peptidase_S9"/>
    <property type="match status" value="1"/>
</dbReference>
<keyword evidence="1" id="KW-0378">Hydrolase</keyword>
<dbReference type="Proteomes" id="UP001431572">
    <property type="component" value="Chromosome 1"/>
</dbReference>